<organism evidence="1 2">
    <name type="scientific">Nocardia amikacinitolerans</name>
    <dbReference type="NCBI Taxonomy" id="756689"/>
    <lineage>
        <taxon>Bacteria</taxon>
        <taxon>Bacillati</taxon>
        <taxon>Actinomycetota</taxon>
        <taxon>Actinomycetes</taxon>
        <taxon>Mycobacteriales</taxon>
        <taxon>Nocardiaceae</taxon>
        <taxon>Nocardia</taxon>
    </lineage>
</organism>
<proteinExistence type="predicted"/>
<dbReference type="Proteomes" id="UP000219565">
    <property type="component" value="Unassembled WGS sequence"/>
</dbReference>
<dbReference type="SUPFAM" id="SSF140453">
    <property type="entry name" value="EsxAB dimer-like"/>
    <property type="match status" value="1"/>
</dbReference>
<evidence type="ECO:0000313" key="1">
    <source>
        <dbReference type="EMBL" id="SNY89848.1"/>
    </source>
</evidence>
<protein>
    <submittedName>
        <fullName evidence="1">Uncharacterized protein</fullName>
    </submittedName>
</protein>
<evidence type="ECO:0000313" key="2">
    <source>
        <dbReference type="Proteomes" id="UP000219565"/>
    </source>
</evidence>
<sequence>MSGHSFELDDLAAFSKALDGFIRTLTAQMHDVSQTAAKLGDGFAGAVASAVAQAHTEWQSDGAALIGRFAEYRLMIDNCHYNYAQARRANCETLGLPTT</sequence>
<accession>A0A285LY63</accession>
<dbReference type="InterPro" id="IPR036689">
    <property type="entry name" value="ESAT-6-like_sf"/>
</dbReference>
<keyword evidence="2" id="KW-1185">Reference proteome</keyword>
<dbReference type="EMBL" id="OBEG01000010">
    <property type="protein sequence ID" value="SNY89848.1"/>
    <property type="molecule type" value="Genomic_DNA"/>
</dbReference>
<name>A0A285LY63_9NOCA</name>
<dbReference type="Gene3D" id="1.10.287.1060">
    <property type="entry name" value="ESAT-6-like"/>
    <property type="match status" value="1"/>
</dbReference>
<gene>
    <name evidence="1" type="ORF">SAMN04244553_0165</name>
</gene>
<dbReference type="AlphaFoldDB" id="A0A285LY63"/>
<reference evidence="1 2" key="1">
    <citation type="submission" date="2017-09" db="EMBL/GenBank/DDBJ databases">
        <authorList>
            <person name="Ehlers B."/>
            <person name="Leendertz F.H."/>
        </authorList>
    </citation>
    <scope>NUCLEOTIDE SEQUENCE [LARGE SCALE GENOMIC DNA]</scope>
    <source>
        <strain evidence="1 2">DSM 45537</strain>
    </source>
</reference>